<dbReference type="KEGG" id="chk:D4L85_20345"/>
<proteinExistence type="predicted"/>
<dbReference type="AlphaFoldDB" id="A0A385SPL9"/>
<feature type="signal peptide" evidence="1">
    <location>
        <begin position="1"/>
        <end position="21"/>
    </location>
</feature>
<dbReference type="InterPro" id="IPR036514">
    <property type="entry name" value="SGNH_hydro_sf"/>
</dbReference>
<dbReference type="PROSITE" id="PS01098">
    <property type="entry name" value="LIPASE_GDSL_SER"/>
    <property type="match status" value="1"/>
</dbReference>
<dbReference type="Proteomes" id="UP000266183">
    <property type="component" value="Chromosome"/>
</dbReference>
<dbReference type="InterPro" id="IPR051532">
    <property type="entry name" value="Ester_Hydrolysis_Enzymes"/>
</dbReference>
<keyword evidence="1" id="KW-0732">Signal</keyword>
<dbReference type="GO" id="GO:0006629">
    <property type="term" value="P:lipid metabolic process"/>
    <property type="evidence" value="ECO:0007669"/>
    <property type="project" value="InterPro"/>
</dbReference>
<keyword evidence="4" id="KW-1185">Reference proteome</keyword>
<evidence type="ECO:0000259" key="2">
    <source>
        <dbReference type="Pfam" id="PF13472"/>
    </source>
</evidence>
<accession>A0A385SPL9</accession>
<dbReference type="PANTHER" id="PTHR30383">
    <property type="entry name" value="THIOESTERASE 1/PROTEASE 1/LYSOPHOSPHOLIPASE L1"/>
    <property type="match status" value="1"/>
</dbReference>
<feature type="domain" description="SGNH hydrolase-type esterase" evidence="2">
    <location>
        <begin position="26"/>
        <end position="189"/>
    </location>
</feature>
<dbReference type="EMBL" id="CP032382">
    <property type="protein sequence ID" value="AYB32782.1"/>
    <property type="molecule type" value="Genomic_DNA"/>
</dbReference>
<reference evidence="4" key="1">
    <citation type="submission" date="2018-09" db="EMBL/GenBank/DDBJ databases">
        <title>Chryseolinea sp. KIS68-18 isolated from soil.</title>
        <authorList>
            <person name="Weon H.-Y."/>
            <person name="Kwon S.-W."/>
            <person name="Lee S.A."/>
        </authorList>
    </citation>
    <scope>NUCLEOTIDE SEQUENCE [LARGE SCALE GENOMIC DNA]</scope>
    <source>
        <strain evidence="4">KIS68-18</strain>
    </source>
</reference>
<dbReference type="InterPro" id="IPR013830">
    <property type="entry name" value="SGNH_hydro"/>
</dbReference>
<gene>
    <name evidence="3" type="ORF">D4L85_20345</name>
</gene>
<dbReference type="GO" id="GO:0004622">
    <property type="term" value="F:phosphatidylcholine lysophospholipase activity"/>
    <property type="evidence" value="ECO:0007669"/>
    <property type="project" value="TreeGrafter"/>
</dbReference>
<evidence type="ECO:0000313" key="3">
    <source>
        <dbReference type="EMBL" id="AYB32782.1"/>
    </source>
</evidence>
<dbReference type="CDD" id="cd01822">
    <property type="entry name" value="Lysophospholipase_L1_like"/>
    <property type="match status" value="1"/>
</dbReference>
<evidence type="ECO:0000256" key="1">
    <source>
        <dbReference type="SAM" id="SignalP"/>
    </source>
</evidence>
<feature type="chain" id="PRO_5017212782" evidence="1">
    <location>
        <begin position="22"/>
        <end position="202"/>
    </location>
</feature>
<dbReference type="Gene3D" id="3.40.50.1110">
    <property type="entry name" value="SGNH hydrolase"/>
    <property type="match status" value="1"/>
</dbReference>
<sequence>MVVKKMLIILVMAFFTAPPPAKVILFYGDSLTAGNGLSVDDAFPALIQRKLTADGKAVKVINAGLSGETSAGGLARLDWVLRQPVDILVLELGANDGLRGLPLDQTEKNLQAIIDKMKAKNPAVKIIVAGMMVPPNMGPDYTTKFQKIFPDLAKKNKAALIPFLLQDVAGNEKLNNPDGIHPNVEGHKIVAKNVLKILEPLL</sequence>
<dbReference type="PANTHER" id="PTHR30383:SF24">
    <property type="entry name" value="THIOESTERASE 1_PROTEASE 1_LYSOPHOSPHOLIPASE L1"/>
    <property type="match status" value="1"/>
</dbReference>
<organism evidence="3 4">
    <name type="scientific">Chryseolinea soli</name>
    <dbReference type="NCBI Taxonomy" id="2321403"/>
    <lineage>
        <taxon>Bacteria</taxon>
        <taxon>Pseudomonadati</taxon>
        <taxon>Bacteroidota</taxon>
        <taxon>Cytophagia</taxon>
        <taxon>Cytophagales</taxon>
        <taxon>Fulvivirgaceae</taxon>
        <taxon>Chryseolinea</taxon>
    </lineage>
</organism>
<dbReference type="SUPFAM" id="SSF52266">
    <property type="entry name" value="SGNH hydrolase"/>
    <property type="match status" value="1"/>
</dbReference>
<evidence type="ECO:0000313" key="4">
    <source>
        <dbReference type="Proteomes" id="UP000266183"/>
    </source>
</evidence>
<dbReference type="InterPro" id="IPR008265">
    <property type="entry name" value="Lipase_GDSL_AS"/>
</dbReference>
<dbReference type="OrthoDB" id="9786188at2"/>
<dbReference type="Pfam" id="PF13472">
    <property type="entry name" value="Lipase_GDSL_2"/>
    <property type="match status" value="1"/>
</dbReference>
<protein>
    <submittedName>
        <fullName evidence="3">Arylesterase</fullName>
    </submittedName>
</protein>
<name>A0A385SPL9_9BACT</name>